<keyword evidence="2" id="KW-1185">Reference proteome</keyword>
<proteinExistence type="predicted"/>
<gene>
    <name evidence="1" type="ORF">BV25DRAFT_4638</name>
</gene>
<reference evidence="1" key="1">
    <citation type="submission" date="2021-03" db="EMBL/GenBank/DDBJ databases">
        <authorList>
            <consortium name="DOE Joint Genome Institute"/>
            <person name="Ahrendt S."/>
            <person name="Looney B.P."/>
            <person name="Miyauchi S."/>
            <person name="Morin E."/>
            <person name="Drula E."/>
            <person name="Courty P.E."/>
            <person name="Chicoki N."/>
            <person name="Fauchery L."/>
            <person name="Kohler A."/>
            <person name="Kuo A."/>
            <person name="Labutti K."/>
            <person name="Pangilinan J."/>
            <person name="Lipzen A."/>
            <person name="Riley R."/>
            <person name="Andreopoulos W."/>
            <person name="He G."/>
            <person name="Johnson J."/>
            <person name="Barry K.W."/>
            <person name="Grigoriev I.V."/>
            <person name="Nagy L."/>
            <person name="Hibbett D."/>
            <person name="Henrissat B."/>
            <person name="Matheny P.B."/>
            <person name="Labbe J."/>
            <person name="Martin F."/>
        </authorList>
    </citation>
    <scope>NUCLEOTIDE SEQUENCE</scope>
    <source>
        <strain evidence="1">HHB10654</strain>
    </source>
</reference>
<protein>
    <submittedName>
        <fullName evidence="1">Creatinase/aminopeptidase</fullName>
    </submittedName>
</protein>
<dbReference type="EMBL" id="MU277187">
    <property type="protein sequence ID" value="KAI0068523.1"/>
    <property type="molecule type" value="Genomic_DNA"/>
</dbReference>
<name>A0ACB8TJ89_9AGAM</name>
<comment type="caution">
    <text evidence="1">The sequence shown here is derived from an EMBL/GenBank/DDBJ whole genome shotgun (WGS) entry which is preliminary data.</text>
</comment>
<evidence type="ECO:0000313" key="2">
    <source>
        <dbReference type="Proteomes" id="UP000814140"/>
    </source>
</evidence>
<sequence length="394" mass="42816">MSYSLPHAVVSLLLPGLRLTRQTCRRNWGGPARRRCLSSSSKSPPQLFFDEASQTYDFGDYSVILPPDPPVFGVSHIEQRNVPSRISRPPYARNGLSSGSGPSVGDGRIQLGSVAEERLRRSAKLAKRVLTYAGCLVKDGVTTNDIDLAVHDYIIGESAYPSPLRYSGFPKSCCTSVNNIIVHGIPDEFVQSHSHEPMILSHCSRPLQNGDIVNIDVTVYLDGYHGDTSRTFLVGDVDDLGQDLVDATSDALDAGIAACGPGRPFKSIGQAVHKLAAKRGYSVSSEFSGHGIGKVFHRSPWILHHRNDEPGIMLPGHCFTIEPSLIQGPDPHCWIWPDGWTASTEVRTPCPISSTSLIRHRAPVPAPLVKNGARSAQKEHMVLITEHGVDVLTA</sequence>
<accession>A0ACB8TJ89</accession>
<reference evidence="1" key="2">
    <citation type="journal article" date="2022" name="New Phytol.">
        <title>Evolutionary transition to the ectomycorrhizal habit in the genomes of a hyperdiverse lineage of mushroom-forming fungi.</title>
        <authorList>
            <person name="Looney B."/>
            <person name="Miyauchi S."/>
            <person name="Morin E."/>
            <person name="Drula E."/>
            <person name="Courty P.E."/>
            <person name="Kohler A."/>
            <person name="Kuo A."/>
            <person name="LaButti K."/>
            <person name="Pangilinan J."/>
            <person name="Lipzen A."/>
            <person name="Riley R."/>
            <person name="Andreopoulos W."/>
            <person name="He G."/>
            <person name="Johnson J."/>
            <person name="Nolan M."/>
            <person name="Tritt A."/>
            <person name="Barry K.W."/>
            <person name="Grigoriev I.V."/>
            <person name="Nagy L.G."/>
            <person name="Hibbett D."/>
            <person name="Henrissat B."/>
            <person name="Matheny P.B."/>
            <person name="Labbe J."/>
            <person name="Martin F.M."/>
        </authorList>
    </citation>
    <scope>NUCLEOTIDE SEQUENCE</scope>
    <source>
        <strain evidence="1">HHB10654</strain>
    </source>
</reference>
<dbReference type="Proteomes" id="UP000814140">
    <property type="component" value="Unassembled WGS sequence"/>
</dbReference>
<organism evidence="1 2">
    <name type="scientific">Artomyces pyxidatus</name>
    <dbReference type="NCBI Taxonomy" id="48021"/>
    <lineage>
        <taxon>Eukaryota</taxon>
        <taxon>Fungi</taxon>
        <taxon>Dikarya</taxon>
        <taxon>Basidiomycota</taxon>
        <taxon>Agaricomycotina</taxon>
        <taxon>Agaricomycetes</taxon>
        <taxon>Russulales</taxon>
        <taxon>Auriscalpiaceae</taxon>
        <taxon>Artomyces</taxon>
    </lineage>
</organism>
<evidence type="ECO:0000313" key="1">
    <source>
        <dbReference type="EMBL" id="KAI0068523.1"/>
    </source>
</evidence>